<evidence type="ECO:0000256" key="4">
    <source>
        <dbReference type="ARBA" id="ARBA00011881"/>
    </source>
</evidence>
<keyword evidence="6 7" id="KW-0378">Hydrolase</keyword>
<evidence type="ECO:0000256" key="5">
    <source>
        <dbReference type="ARBA" id="ARBA00022631"/>
    </source>
</evidence>
<organism evidence="9 10">
    <name type="scientific">Paenibacillus oryzisoli</name>
    <dbReference type="NCBI Taxonomy" id="1850517"/>
    <lineage>
        <taxon>Bacteria</taxon>
        <taxon>Bacillati</taxon>
        <taxon>Bacillota</taxon>
        <taxon>Bacilli</taxon>
        <taxon>Bacillales</taxon>
        <taxon>Paenibacillaceae</taxon>
        <taxon>Paenibacillus</taxon>
    </lineage>
</organism>
<comment type="subunit">
    <text evidence="4 7">Homotetramer.</text>
</comment>
<gene>
    <name evidence="9" type="ORF">A8708_16330</name>
</gene>
<keyword evidence="10" id="KW-1185">Reference proteome</keyword>
<dbReference type="Pfam" id="PF00576">
    <property type="entry name" value="Transthyretin"/>
    <property type="match status" value="1"/>
</dbReference>
<dbReference type="STRING" id="1850517.A8708_16330"/>
<keyword evidence="5 7" id="KW-0659">Purine metabolism</keyword>
<dbReference type="InterPro" id="IPR023416">
    <property type="entry name" value="Transthyretin/HIU_hydrolase_d"/>
</dbReference>
<dbReference type="CDD" id="cd05822">
    <property type="entry name" value="TLP_HIUase"/>
    <property type="match status" value="1"/>
</dbReference>
<sequence>MSVGITSHVLDVSSGRPAVGVRIDLFRLEGGVAKKLRTDVTNTDGRLPGPMLSGEDFTMGTYELLFHVGDYFRGNGVELPEPAFLDQVPIRFGVANKDSHYHVPLLIAPWGYNTYRGS</sequence>
<comment type="catalytic activity">
    <reaction evidence="1 7">
        <text>5-hydroxyisourate + H2O = 5-hydroxy-2-oxo-4-ureido-2,5-dihydro-1H-imidazole-5-carboxylate + H(+)</text>
        <dbReference type="Rhea" id="RHEA:23736"/>
        <dbReference type="ChEBI" id="CHEBI:15377"/>
        <dbReference type="ChEBI" id="CHEBI:15378"/>
        <dbReference type="ChEBI" id="CHEBI:18072"/>
        <dbReference type="ChEBI" id="CHEBI:58639"/>
        <dbReference type="EC" id="3.5.2.17"/>
    </reaction>
</comment>
<feature type="domain" description="Transthyretin/hydroxyisourate hydrolase" evidence="8">
    <location>
        <begin position="5"/>
        <end position="117"/>
    </location>
</feature>
<evidence type="ECO:0000259" key="8">
    <source>
        <dbReference type="Pfam" id="PF00576"/>
    </source>
</evidence>
<dbReference type="Proteomes" id="UP000078454">
    <property type="component" value="Unassembled WGS sequence"/>
</dbReference>
<evidence type="ECO:0000313" key="9">
    <source>
        <dbReference type="EMBL" id="OAS13415.1"/>
    </source>
</evidence>
<comment type="function">
    <text evidence="2">Catalyzes the hydrolysis of 5-hydroxyisourate (HIU) to 2-oxo-4-hydroxy-4-carboxy-5-ureidoimidazoline (OHCU).</text>
</comment>
<dbReference type="AlphaFoldDB" id="A0A197ZWN5"/>
<evidence type="ECO:0000256" key="6">
    <source>
        <dbReference type="ARBA" id="ARBA00022801"/>
    </source>
</evidence>
<accession>A0A197ZWN5</accession>
<comment type="caution">
    <text evidence="9">The sequence shown here is derived from an EMBL/GenBank/DDBJ whole genome shotgun (WGS) entry which is preliminary data.</text>
</comment>
<dbReference type="GO" id="GO:0006144">
    <property type="term" value="P:purine nucleobase metabolic process"/>
    <property type="evidence" value="ECO:0007669"/>
    <property type="project" value="UniProtKB-KW"/>
</dbReference>
<evidence type="ECO:0000256" key="7">
    <source>
        <dbReference type="RuleBase" id="RU361270"/>
    </source>
</evidence>
<dbReference type="PANTHER" id="PTHR10395">
    <property type="entry name" value="URICASE AND TRANSTHYRETIN-RELATED"/>
    <property type="match status" value="1"/>
</dbReference>
<evidence type="ECO:0000256" key="1">
    <source>
        <dbReference type="ARBA" id="ARBA00001043"/>
    </source>
</evidence>
<evidence type="ECO:0000256" key="3">
    <source>
        <dbReference type="ARBA" id="ARBA00009850"/>
    </source>
</evidence>
<name>A0A197ZWN5_9BACL</name>
<protein>
    <recommendedName>
        <fullName evidence="7">5-hydroxyisourate hydrolase</fullName>
        <shortName evidence="7">HIU hydrolase</shortName>
        <shortName evidence="7">HIUHase</shortName>
        <ecNumber evidence="7">3.5.2.17</ecNumber>
    </recommendedName>
</protein>
<dbReference type="RefSeq" id="WP_068671386.1">
    <property type="nucleotide sequence ID" value="NZ_LYPB01000094.1"/>
</dbReference>
<dbReference type="PROSITE" id="PS00768">
    <property type="entry name" value="TRANSTHYRETIN_1"/>
    <property type="match status" value="1"/>
</dbReference>
<dbReference type="PANTHER" id="PTHR10395:SF7">
    <property type="entry name" value="5-HYDROXYISOURATE HYDROLASE"/>
    <property type="match status" value="1"/>
</dbReference>
<proteinExistence type="inferred from homology"/>
<reference evidence="9 10" key="1">
    <citation type="submission" date="2016-05" db="EMBL/GenBank/DDBJ databases">
        <title>Paenibacillus sp. 1ZS3-15 nov., isolated from the rhizosphere soil.</title>
        <authorList>
            <person name="Zhang X.X."/>
            <person name="Zhang J."/>
        </authorList>
    </citation>
    <scope>NUCLEOTIDE SEQUENCE [LARGE SCALE GENOMIC DNA]</scope>
    <source>
        <strain evidence="9 10">1ZS3-15</strain>
    </source>
</reference>
<dbReference type="SUPFAM" id="SSF49472">
    <property type="entry name" value="Transthyretin (synonym: prealbumin)"/>
    <property type="match status" value="1"/>
</dbReference>
<dbReference type="InterPro" id="IPR014306">
    <property type="entry name" value="Hydroxyisourate_hydrolase"/>
</dbReference>
<dbReference type="InterPro" id="IPR023418">
    <property type="entry name" value="Thyroxine_BS"/>
</dbReference>
<dbReference type="FunFam" id="2.60.40.180:FF:000005">
    <property type="entry name" value="5-hydroxyisourate hydrolase"/>
    <property type="match status" value="1"/>
</dbReference>
<dbReference type="Gene3D" id="2.60.40.180">
    <property type="entry name" value="Transthyretin/hydroxyisourate hydrolase domain"/>
    <property type="match status" value="1"/>
</dbReference>
<dbReference type="OrthoDB" id="9792386at2"/>
<dbReference type="InterPro" id="IPR036817">
    <property type="entry name" value="Transthyretin/HIU_hydrolase_sf"/>
</dbReference>
<dbReference type="EMBL" id="LYPB01000094">
    <property type="protein sequence ID" value="OAS13415.1"/>
    <property type="molecule type" value="Genomic_DNA"/>
</dbReference>
<dbReference type="EC" id="3.5.2.17" evidence="7"/>
<dbReference type="GO" id="GO:0033971">
    <property type="term" value="F:hydroxyisourate hydrolase activity"/>
    <property type="evidence" value="ECO:0007669"/>
    <property type="project" value="UniProtKB-EC"/>
</dbReference>
<comment type="similarity">
    <text evidence="3 7">Belongs to the transthyretin family. 5-hydroxyisourate hydrolase subfamily.</text>
</comment>
<dbReference type="NCBIfam" id="TIGR02962">
    <property type="entry name" value="hdxy_isourate"/>
    <property type="match status" value="1"/>
</dbReference>
<evidence type="ECO:0000313" key="10">
    <source>
        <dbReference type="Proteomes" id="UP000078454"/>
    </source>
</evidence>
<evidence type="ECO:0000256" key="2">
    <source>
        <dbReference type="ARBA" id="ARBA00002704"/>
    </source>
</evidence>